<dbReference type="GO" id="GO:0003824">
    <property type="term" value="F:catalytic activity"/>
    <property type="evidence" value="ECO:0007669"/>
    <property type="project" value="InterPro"/>
</dbReference>
<dbReference type="Proteomes" id="UP000199355">
    <property type="component" value="Unassembled WGS sequence"/>
</dbReference>
<name>A0A1G7IY88_9BACT</name>
<feature type="domain" description="MOSC" evidence="1">
    <location>
        <begin position="18"/>
        <end position="142"/>
    </location>
</feature>
<proteinExistence type="predicted"/>
<sequence length="152" mass="15910">MGRIVAVCVSARKGVAKKPVDQAVLVPEHGIEGDAHAGPWHRQVSLLSWQAITAFKARGAKVANGCFGENLIVDGINLAALPVGTRLAGGGTLLEVTQIGKECHSHCQIFHTMGECIMPTQGIFARVLRGGTLRPGDSLDVLPAAADQEVPS</sequence>
<dbReference type="GO" id="GO:0030151">
    <property type="term" value="F:molybdenum ion binding"/>
    <property type="evidence" value="ECO:0007669"/>
    <property type="project" value="InterPro"/>
</dbReference>
<dbReference type="OrthoDB" id="9784492at2"/>
<evidence type="ECO:0000259" key="1">
    <source>
        <dbReference type="PROSITE" id="PS51340"/>
    </source>
</evidence>
<reference evidence="3" key="1">
    <citation type="submission" date="2016-10" db="EMBL/GenBank/DDBJ databases">
        <authorList>
            <person name="Varghese N."/>
            <person name="Submissions S."/>
        </authorList>
    </citation>
    <scope>NUCLEOTIDE SEQUENCE [LARGE SCALE GENOMIC DNA]</scope>
    <source>
        <strain evidence="3">KHC7</strain>
    </source>
</reference>
<dbReference type="Gene3D" id="2.40.33.20">
    <property type="entry name" value="PK beta-barrel domain-like"/>
    <property type="match status" value="1"/>
</dbReference>
<dbReference type="PANTHER" id="PTHR36930">
    <property type="entry name" value="METAL-SULFUR CLUSTER BIOSYNTHESIS PROTEINS YUAD-RELATED"/>
    <property type="match status" value="1"/>
</dbReference>
<dbReference type="PANTHER" id="PTHR36930:SF1">
    <property type="entry name" value="MOSC DOMAIN-CONTAINING PROTEIN"/>
    <property type="match status" value="1"/>
</dbReference>
<dbReference type="EMBL" id="FNBX01000002">
    <property type="protein sequence ID" value="SDF17259.1"/>
    <property type="molecule type" value="Genomic_DNA"/>
</dbReference>
<dbReference type="STRING" id="571438.SAMN05192586_102105"/>
<dbReference type="GO" id="GO:0030170">
    <property type="term" value="F:pyridoxal phosphate binding"/>
    <property type="evidence" value="ECO:0007669"/>
    <property type="project" value="InterPro"/>
</dbReference>
<accession>A0A1G7IY88</accession>
<dbReference type="InterPro" id="IPR005302">
    <property type="entry name" value="MoCF_Sase_C"/>
</dbReference>
<dbReference type="Pfam" id="PF03473">
    <property type="entry name" value="MOSC"/>
    <property type="match status" value="1"/>
</dbReference>
<dbReference type="SUPFAM" id="SSF50800">
    <property type="entry name" value="PK beta-barrel domain-like"/>
    <property type="match status" value="1"/>
</dbReference>
<evidence type="ECO:0000313" key="3">
    <source>
        <dbReference type="Proteomes" id="UP000199355"/>
    </source>
</evidence>
<organism evidence="2 3">
    <name type="scientific">Desulfovibrio legallii</name>
    <dbReference type="NCBI Taxonomy" id="571438"/>
    <lineage>
        <taxon>Bacteria</taxon>
        <taxon>Pseudomonadati</taxon>
        <taxon>Thermodesulfobacteriota</taxon>
        <taxon>Desulfovibrionia</taxon>
        <taxon>Desulfovibrionales</taxon>
        <taxon>Desulfovibrionaceae</taxon>
        <taxon>Desulfovibrio</taxon>
    </lineage>
</organism>
<evidence type="ECO:0000313" key="2">
    <source>
        <dbReference type="EMBL" id="SDF17259.1"/>
    </source>
</evidence>
<dbReference type="InterPro" id="IPR052716">
    <property type="entry name" value="MOSC_domain"/>
</dbReference>
<dbReference type="AlphaFoldDB" id="A0A1G7IY88"/>
<dbReference type="PROSITE" id="PS51340">
    <property type="entry name" value="MOSC"/>
    <property type="match status" value="1"/>
</dbReference>
<dbReference type="RefSeq" id="WP_092152647.1">
    <property type="nucleotide sequence ID" value="NZ_FNBX01000002.1"/>
</dbReference>
<keyword evidence="3" id="KW-1185">Reference proteome</keyword>
<dbReference type="InterPro" id="IPR011037">
    <property type="entry name" value="Pyrv_Knase-like_insert_dom_sf"/>
</dbReference>
<protein>
    <recommendedName>
        <fullName evidence="1">MOSC domain-containing protein</fullName>
    </recommendedName>
</protein>
<gene>
    <name evidence="2" type="ORF">SAMN05192586_102105</name>
</gene>